<sequence>MATVCRLLRLPAELRNAIYTFVATADASLQVRRPKQTAVAETCFYSVAGAGLAQTNRQIRHEFYGILRHTALRPGSTISAAIYGFDFSNLAAAVQSLTQDELRGASCNRNFKAELFVFDIGKQEVNNLRQWLDFCDCTNTDVQYTVKWTRFSLVDMRCLEPLLHGRSECRNMWIALGGPSMLRHGCWSREQWLQKQATRLIVPDGASFCGASTTAKCTGKEDEVKETG</sequence>
<dbReference type="HOGENOM" id="CLU_1214545_0_0_1"/>
<evidence type="ECO:0000313" key="1">
    <source>
        <dbReference type="EMBL" id="EMC96265.1"/>
    </source>
</evidence>
<dbReference type="Proteomes" id="UP000011761">
    <property type="component" value="Unassembled WGS sequence"/>
</dbReference>
<reference evidence="1 2" key="1">
    <citation type="journal article" date="2012" name="PLoS Pathog.">
        <title>Diverse lifestyles and strategies of plant pathogenesis encoded in the genomes of eighteen Dothideomycetes fungi.</title>
        <authorList>
            <person name="Ohm R.A."/>
            <person name="Feau N."/>
            <person name="Henrissat B."/>
            <person name="Schoch C.L."/>
            <person name="Horwitz B.A."/>
            <person name="Barry K.W."/>
            <person name="Condon B.J."/>
            <person name="Copeland A.C."/>
            <person name="Dhillon B."/>
            <person name="Glaser F."/>
            <person name="Hesse C.N."/>
            <person name="Kosti I."/>
            <person name="LaButti K."/>
            <person name="Lindquist E.A."/>
            <person name="Lucas S."/>
            <person name="Salamov A.A."/>
            <person name="Bradshaw R.E."/>
            <person name="Ciuffetti L."/>
            <person name="Hamelin R.C."/>
            <person name="Kema G.H.J."/>
            <person name="Lawrence C."/>
            <person name="Scott J.A."/>
            <person name="Spatafora J.W."/>
            <person name="Turgeon B.G."/>
            <person name="de Wit P.J.G.M."/>
            <person name="Zhong S."/>
            <person name="Goodwin S.B."/>
            <person name="Grigoriev I.V."/>
        </authorList>
    </citation>
    <scope>NUCLEOTIDE SEQUENCE [LARGE SCALE GENOMIC DNA]</scope>
    <source>
        <strain evidence="1 2">UAMH 10762</strain>
    </source>
</reference>
<dbReference type="AlphaFoldDB" id="M2NBI5"/>
<dbReference type="GeneID" id="19108232"/>
<dbReference type="OrthoDB" id="4133832at2759"/>
<proteinExistence type="predicted"/>
<dbReference type="RefSeq" id="XP_007676418.1">
    <property type="nucleotide sequence ID" value="XM_007678228.1"/>
</dbReference>
<evidence type="ECO:0000313" key="2">
    <source>
        <dbReference type="Proteomes" id="UP000011761"/>
    </source>
</evidence>
<dbReference type="EMBL" id="KB445555">
    <property type="protein sequence ID" value="EMC96265.1"/>
    <property type="molecule type" value="Genomic_DNA"/>
</dbReference>
<dbReference type="eggNOG" id="ENOG502RM0U">
    <property type="taxonomic scope" value="Eukaryota"/>
</dbReference>
<name>M2NBI5_BAUPA</name>
<keyword evidence="2" id="KW-1185">Reference proteome</keyword>
<gene>
    <name evidence="1" type="ORF">BAUCODRAFT_130901</name>
</gene>
<accession>M2NBI5</accession>
<protein>
    <recommendedName>
        <fullName evidence="3">F-box domain-containing protein</fullName>
    </recommendedName>
</protein>
<organism evidence="1 2">
    <name type="scientific">Baudoinia panamericana (strain UAMH 10762)</name>
    <name type="common">Angels' share fungus</name>
    <name type="synonym">Baudoinia compniacensis (strain UAMH 10762)</name>
    <dbReference type="NCBI Taxonomy" id="717646"/>
    <lineage>
        <taxon>Eukaryota</taxon>
        <taxon>Fungi</taxon>
        <taxon>Dikarya</taxon>
        <taxon>Ascomycota</taxon>
        <taxon>Pezizomycotina</taxon>
        <taxon>Dothideomycetes</taxon>
        <taxon>Dothideomycetidae</taxon>
        <taxon>Mycosphaerellales</taxon>
        <taxon>Teratosphaeriaceae</taxon>
        <taxon>Baudoinia</taxon>
    </lineage>
</organism>
<evidence type="ECO:0008006" key="3">
    <source>
        <dbReference type="Google" id="ProtNLM"/>
    </source>
</evidence>
<dbReference type="KEGG" id="bcom:BAUCODRAFT_130901"/>